<evidence type="ECO:0000256" key="6">
    <source>
        <dbReference type="ARBA" id="ARBA00022679"/>
    </source>
</evidence>
<dbReference type="InterPro" id="IPR017853">
    <property type="entry name" value="GH"/>
</dbReference>
<feature type="non-terminal residue" evidence="10">
    <location>
        <position position="67"/>
    </location>
</feature>
<evidence type="ECO:0000256" key="5">
    <source>
        <dbReference type="ARBA" id="ARBA00022676"/>
    </source>
</evidence>
<evidence type="ECO:0000256" key="7">
    <source>
        <dbReference type="ARBA" id="ARBA00023277"/>
    </source>
</evidence>
<evidence type="ECO:0000256" key="9">
    <source>
        <dbReference type="ARBA" id="ARBA00031501"/>
    </source>
</evidence>
<organism evidence="10">
    <name type="scientific">uncultured Amycolatopsis sp</name>
    <dbReference type="NCBI Taxonomy" id="335379"/>
    <lineage>
        <taxon>Bacteria</taxon>
        <taxon>Bacillati</taxon>
        <taxon>Actinomycetota</taxon>
        <taxon>Actinomycetes</taxon>
        <taxon>Pseudonocardiales</taxon>
        <taxon>Pseudonocardiaceae</taxon>
        <taxon>Amycolatopsis</taxon>
        <taxon>environmental samples</taxon>
    </lineage>
</organism>
<dbReference type="InterPro" id="IPR003385">
    <property type="entry name" value="Glyco_hydro_77"/>
</dbReference>
<dbReference type="EMBL" id="KF123888">
    <property type="protein sequence ID" value="AIA91198.1"/>
    <property type="molecule type" value="Genomic_DNA"/>
</dbReference>
<keyword evidence="7" id="KW-0119">Carbohydrate metabolism</keyword>
<reference evidence="10" key="1">
    <citation type="journal article" date="2013" name="Environ. Microbiol.">
        <title>Seasonally variable intestinal metagenomes of the red palm weevil (Rhynchophorus ferrugineus).</title>
        <authorList>
            <person name="Jia S."/>
            <person name="Zhang X."/>
            <person name="Zhang G."/>
            <person name="Yin A."/>
            <person name="Zhang S."/>
            <person name="Li F."/>
            <person name="Wang L."/>
            <person name="Zhao D."/>
            <person name="Yun Q."/>
            <person name="Tala"/>
            <person name="Wang J."/>
            <person name="Sun G."/>
            <person name="Baabdullah M."/>
            <person name="Yu X."/>
            <person name="Hu S."/>
            <person name="Al-Mssallem I.S."/>
            <person name="Yu J."/>
        </authorList>
    </citation>
    <scope>NUCLEOTIDE SEQUENCE</scope>
</reference>
<proteinExistence type="inferred from homology"/>
<evidence type="ECO:0000256" key="1">
    <source>
        <dbReference type="ARBA" id="ARBA00000439"/>
    </source>
</evidence>
<dbReference type="Pfam" id="PF02446">
    <property type="entry name" value="Glyco_hydro_77"/>
    <property type="match status" value="1"/>
</dbReference>
<evidence type="ECO:0000256" key="8">
    <source>
        <dbReference type="ARBA" id="ARBA00031423"/>
    </source>
</evidence>
<dbReference type="GO" id="GO:0004134">
    <property type="term" value="F:4-alpha-glucanotransferase activity"/>
    <property type="evidence" value="ECO:0007669"/>
    <property type="project" value="UniProtKB-EC"/>
</dbReference>
<comment type="similarity">
    <text evidence="2">Belongs to the disproportionating enzyme family.</text>
</comment>
<evidence type="ECO:0000256" key="2">
    <source>
        <dbReference type="ARBA" id="ARBA00005684"/>
    </source>
</evidence>
<dbReference type="EC" id="2.4.1.25" evidence="3"/>
<keyword evidence="5" id="KW-0328">Glycosyltransferase</keyword>
<keyword evidence="6" id="KW-0808">Transferase</keyword>
<dbReference type="SUPFAM" id="SSF51445">
    <property type="entry name" value="(Trans)glycosidases"/>
    <property type="match status" value="1"/>
</dbReference>
<sequence length="67" mass="7801">MPVTAELWLWGTYSAIAEQHGPSWTSWPEDLRRSDAAGVARFVRERTDRVAFWTWLQLLAEAQARRV</sequence>
<comment type="catalytic activity">
    <reaction evidence="1">
        <text>Transfers a segment of a (1-&gt;4)-alpha-D-glucan to a new position in an acceptor, which may be glucose or a (1-&gt;4)-alpha-D-glucan.</text>
        <dbReference type="EC" id="2.4.1.25"/>
    </reaction>
</comment>
<name>A0A060C3E0_9PSEU</name>
<evidence type="ECO:0000256" key="3">
    <source>
        <dbReference type="ARBA" id="ARBA00012560"/>
    </source>
</evidence>
<accession>A0A060C3E0</accession>
<dbReference type="Gene3D" id="3.20.20.80">
    <property type="entry name" value="Glycosidases"/>
    <property type="match status" value="1"/>
</dbReference>
<protein>
    <recommendedName>
        <fullName evidence="4">4-alpha-glucanotransferase</fullName>
        <ecNumber evidence="3">2.4.1.25</ecNumber>
    </recommendedName>
    <alternativeName>
        <fullName evidence="8">Amylomaltase</fullName>
    </alternativeName>
    <alternativeName>
        <fullName evidence="9">Disproportionating enzyme</fullName>
    </alternativeName>
</protein>
<dbReference type="AlphaFoldDB" id="A0A060C3E0"/>
<evidence type="ECO:0000256" key="4">
    <source>
        <dbReference type="ARBA" id="ARBA00020295"/>
    </source>
</evidence>
<evidence type="ECO:0000313" key="10">
    <source>
        <dbReference type="EMBL" id="AIA91198.1"/>
    </source>
</evidence>
<dbReference type="GO" id="GO:0005975">
    <property type="term" value="P:carbohydrate metabolic process"/>
    <property type="evidence" value="ECO:0007669"/>
    <property type="project" value="InterPro"/>
</dbReference>